<protein>
    <recommendedName>
        <fullName evidence="2">CR-type domain-containing protein</fullName>
    </recommendedName>
</protein>
<proteinExistence type="predicted"/>
<reference evidence="1" key="1">
    <citation type="journal article" date="2015" name="Nature">
        <title>Complex archaea that bridge the gap between prokaryotes and eukaryotes.</title>
        <authorList>
            <person name="Spang A."/>
            <person name="Saw J.H."/>
            <person name="Jorgensen S.L."/>
            <person name="Zaremba-Niedzwiedzka K."/>
            <person name="Martijn J."/>
            <person name="Lind A.E."/>
            <person name="van Eijk R."/>
            <person name="Schleper C."/>
            <person name="Guy L."/>
            <person name="Ettema T.J."/>
        </authorList>
    </citation>
    <scope>NUCLEOTIDE SEQUENCE</scope>
</reference>
<dbReference type="InterPro" id="IPR001305">
    <property type="entry name" value="HSP_DnaJ_Cys-rich_dom"/>
</dbReference>
<name>A0A0F9QJH1_9ZZZZ</name>
<dbReference type="AlphaFoldDB" id="A0A0F9QJH1"/>
<dbReference type="InterPro" id="IPR036410">
    <property type="entry name" value="HSP_DnaJ_Cys-rich_dom_sf"/>
</dbReference>
<dbReference type="Gene3D" id="2.10.230.10">
    <property type="entry name" value="Heat shock protein DnaJ, cysteine-rich domain"/>
    <property type="match status" value="1"/>
</dbReference>
<accession>A0A0F9QJH1</accession>
<sequence length="290" mass="32682">MEKEFGTKGAVFSLDAISAAEYVKDTMKEAAIYFAIKQSLGPAPTGKEENLITAPRVGRVQFYSFKGEGKVDKEQWKGKEIVPHFESIKSVQCKTCKGKGYMENKCKTCKGTGIINETFTVLIGAEQKKEKKPFKYPCATCYGTGYRTEPCKECEGHKNMYKYADLPVPFQTVVTGVPILHSSAQTKYEKEIGDDLHKMVEDVEGIKFNNFKDLESKAEASLGYINKNINKTINSAKNTHKKHEKDKNAQITTQIYLFPMIQMFCETKRGSKFEIYSLGSGAKFMTYSNF</sequence>
<evidence type="ECO:0000313" key="1">
    <source>
        <dbReference type="EMBL" id="KKN42639.1"/>
    </source>
</evidence>
<organism evidence="1">
    <name type="scientific">marine sediment metagenome</name>
    <dbReference type="NCBI Taxonomy" id="412755"/>
    <lineage>
        <taxon>unclassified sequences</taxon>
        <taxon>metagenomes</taxon>
        <taxon>ecological metagenomes</taxon>
    </lineage>
</organism>
<dbReference type="SUPFAM" id="SSF57938">
    <property type="entry name" value="DnaJ/Hsp40 cysteine-rich domain"/>
    <property type="match status" value="1"/>
</dbReference>
<dbReference type="EMBL" id="LAZR01001567">
    <property type="protein sequence ID" value="KKN42639.1"/>
    <property type="molecule type" value="Genomic_DNA"/>
</dbReference>
<dbReference type="GO" id="GO:0051082">
    <property type="term" value="F:unfolded protein binding"/>
    <property type="evidence" value="ECO:0007669"/>
    <property type="project" value="InterPro"/>
</dbReference>
<evidence type="ECO:0008006" key="2">
    <source>
        <dbReference type="Google" id="ProtNLM"/>
    </source>
</evidence>
<gene>
    <name evidence="1" type="ORF">LCGC14_0711300</name>
</gene>
<dbReference type="GO" id="GO:0031072">
    <property type="term" value="F:heat shock protein binding"/>
    <property type="evidence" value="ECO:0007669"/>
    <property type="project" value="InterPro"/>
</dbReference>
<comment type="caution">
    <text evidence="1">The sequence shown here is derived from an EMBL/GenBank/DDBJ whole genome shotgun (WGS) entry which is preliminary data.</text>
</comment>
<dbReference type="CDD" id="cd10719">
    <property type="entry name" value="DnaJ_zf"/>
    <property type="match status" value="1"/>
</dbReference>